<evidence type="ECO:0000313" key="3">
    <source>
        <dbReference type="Proteomes" id="UP000306628"/>
    </source>
</evidence>
<accession>A0A5S4FYT0</accession>
<dbReference type="EMBL" id="VCKX01000223">
    <property type="protein sequence ID" value="TMR25742.1"/>
    <property type="molecule type" value="Genomic_DNA"/>
</dbReference>
<keyword evidence="1" id="KW-1133">Transmembrane helix</keyword>
<dbReference type="OrthoDB" id="3543749at2"/>
<keyword evidence="1" id="KW-0812">Transmembrane</keyword>
<name>A0A5S4FYT0_9ACTN</name>
<comment type="caution">
    <text evidence="2">The sequence shown here is derived from an EMBL/GenBank/DDBJ whole genome shotgun (WGS) entry which is preliminary data.</text>
</comment>
<keyword evidence="1" id="KW-0472">Membrane</keyword>
<feature type="transmembrane region" description="Helical" evidence="1">
    <location>
        <begin position="12"/>
        <end position="35"/>
    </location>
</feature>
<reference evidence="2 3" key="1">
    <citation type="submission" date="2019-05" db="EMBL/GenBank/DDBJ databases">
        <title>Draft genome sequence of Nonomuraea zeae DSM 100528.</title>
        <authorList>
            <person name="Saricaoglu S."/>
            <person name="Isik K."/>
        </authorList>
    </citation>
    <scope>NUCLEOTIDE SEQUENCE [LARGE SCALE GENOMIC DNA]</scope>
    <source>
        <strain evidence="2 3">DSM 100528</strain>
    </source>
</reference>
<evidence type="ECO:0008006" key="4">
    <source>
        <dbReference type="Google" id="ProtNLM"/>
    </source>
</evidence>
<gene>
    <name evidence="2" type="ORF">ETD85_44970</name>
</gene>
<evidence type="ECO:0000256" key="1">
    <source>
        <dbReference type="SAM" id="Phobius"/>
    </source>
</evidence>
<sequence>MRTGSSAAAHGTVAGTAVGVVVAAVAGVVLGGALLPGAAYADAKQGSTSLIGNVIIFNDEIVEPVSLPVSTCGGVLSLLSKAPSTCKDTSRVSDDDA</sequence>
<proteinExistence type="predicted"/>
<dbReference type="RefSeq" id="WP_138695972.1">
    <property type="nucleotide sequence ID" value="NZ_JBHSAZ010000052.1"/>
</dbReference>
<dbReference type="Proteomes" id="UP000306628">
    <property type="component" value="Unassembled WGS sequence"/>
</dbReference>
<protein>
    <recommendedName>
        <fullName evidence="4">Chaplin</fullName>
    </recommendedName>
</protein>
<organism evidence="2 3">
    <name type="scientific">Nonomuraea zeae</name>
    <dbReference type="NCBI Taxonomy" id="1642303"/>
    <lineage>
        <taxon>Bacteria</taxon>
        <taxon>Bacillati</taxon>
        <taxon>Actinomycetota</taxon>
        <taxon>Actinomycetes</taxon>
        <taxon>Streptosporangiales</taxon>
        <taxon>Streptosporangiaceae</taxon>
        <taxon>Nonomuraea</taxon>
    </lineage>
</organism>
<dbReference type="AlphaFoldDB" id="A0A5S4FYT0"/>
<keyword evidence="3" id="KW-1185">Reference proteome</keyword>
<evidence type="ECO:0000313" key="2">
    <source>
        <dbReference type="EMBL" id="TMR25742.1"/>
    </source>
</evidence>